<gene>
    <name evidence="3" type="ORF">GCM10011577_29590</name>
</gene>
<name>A0ABQ1XUN2_9MICC</name>
<feature type="domain" description="Heparinase II/III-like C-terminal" evidence="2">
    <location>
        <begin position="414"/>
        <end position="589"/>
    </location>
</feature>
<dbReference type="InterPro" id="IPR008929">
    <property type="entry name" value="Chondroitin_lyas"/>
</dbReference>
<dbReference type="InterPro" id="IPR012480">
    <property type="entry name" value="Hepar_II_III_C"/>
</dbReference>
<accession>A0ABQ1XUN2</accession>
<evidence type="ECO:0000313" key="3">
    <source>
        <dbReference type="EMBL" id="GGH03665.1"/>
    </source>
</evidence>
<comment type="subcellular location">
    <subcellularLocation>
        <location evidence="1">Cell envelope</location>
    </subcellularLocation>
</comment>
<reference evidence="4" key="1">
    <citation type="journal article" date="2019" name="Int. J. Syst. Evol. Microbiol.">
        <title>The Global Catalogue of Microorganisms (GCM) 10K type strain sequencing project: providing services to taxonomists for standard genome sequencing and annotation.</title>
        <authorList>
            <consortium name="The Broad Institute Genomics Platform"/>
            <consortium name="The Broad Institute Genome Sequencing Center for Infectious Disease"/>
            <person name="Wu L."/>
            <person name="Ma J."/>
        </authorList>
    </citation>
    <scope>NUCLEOTIDE SEQUENCE [LARGE SCALE GENOMIC DNA]</scope>
    <source>
        <strain evidence="4">CGMCC 1.1927</strain>
    </source>
</reference>
<organism evidence="3 4">
    <name type="scientific">Pseudarthrobacter polychromogenes</name>
    <dbReference type="NCBI Taxonomy" id="1676"/>
    <lineage>
        <taxon>Bacteria</taxon>
        <taxon>Bacillati</taxon>
        <taxon>Actinomycetota</taxon>
        <taxon>Actinomycetes</taxon>
        <taxon>Micrococcales</taxon>
        <taxon>Micrococcaceae</taxon>
        <taxon>Pseudarthrobacter</taxon>
    </lineage>
</organism>
<evidence type="ECO:0000313" key="4">
    <source>
        <dbReference type="Proteomes" id="UP000596938"/>
    </source>
</evidence>
<dbReference type="Proteomes" id="UP000596938">
    <property type="component" value="Unassembled WGS sequence"/>
</dbReference>
<sequence>MTPRTGAAPPAATCVHPLASSWGAAASASGLVSLLSGARARLQLPGAGDLRWRPADAAVLGPLREQACDERGKPWPQPLVSHYARYFRDGNRTAYEGLVAARQQRLTRAVVMALVSDDGGPASGTGAGPAAWLDEVIDGAYLLCEQSSWSWAAHDDVFARSREVVPDAGRPFLDLGAGEVAAQLAWIDYVLGGQLDERAPGLRARIRGEAARRVIRPFLDRMDWHWLGLDGDVHNWNPWIHSNLIAAALFLVDDPETQARTVARCIEGLGRFLASLPADGAIDEGFAYWWNGAGRALEGLALLEQATGGGLDAGLPVVRELVAFPHRMHIGANWFLNVADGPAQAAAALPWDMLHGWAVRLGDQDAARHAAAMAALRIEAAAGLGRVLHSLVATVEEVGGEAGVEKAETPPLVPFAWFPSVQIMVARETAGTSRGLFLAAKGGHNGEHHNHKDVGSVVVAADGVPLLVDAGQPTYTAKTFGPDRYEIRAMQSAWHSVPAPFGLEQGAGGEYAAVVLAEPAPDGPTLEVALGAAYGMRPDAWTRTSSLDRNAGKVVVADRWDLDGARDDGTSDVDIAYLAAGTVRLGQGAATVLPVGIPGAGGTRGLALRWEPASAVVLVDEWPLDDPLLAGVWGEKLTRLRFRLPMTEELTETRPRAAGAFTLTAEVTP</sequence>
<proteinExistence type="predicted"/>
<dbReference type="SUPFAM" id="SSF48230">
    <property type="entry name" value="Chondroitin AC/alginate lyase"/>
    <property type="match status" value="1"/>
</dbReference>
<evidence type="ECO:0000259" key="2">
    <source>
        <dbReference type="Pfam" id="PF07940"/>
    </source>
</evidence>
<dbReference type="Pfam" id="PF07940">
    <property type="entry name" value="Hepar_II_III_C"/>
    <property type="match status" value="1"/>
</dbReference>
<dbReference type="Gene3D" id="1.50.10.100">
    <property type="entry name" value="Chondroitin AC/alginate lyase"/>
    <property type="match status" value="1"/>
</dbReference>
<dbReference type="EMBL" id="BMKU01000009">
    <property type="protein sequence ID" value="GGH03665.1"/>
    <property type="molecule type" value="Genomic_DNA"/>
</dbReference>
<protein>
    <submittedName>
        <fullName evidence="3">Heparinase</fullName>
    </submittedName>
</protein>
<dbReference type="Gene3D" id="2.70.98.70">
    <property type="match status" value="1"/>
</dbReference>
<comment type="caution">
    <text evidence="3">The sequence shown here is derived from an EMBL/GenBank/DDBJ whole genome shotgun (WGS) entry which is preliminary data.</text>
</comment>
<evidence type="ECO:0000256" key="1">
    <source>
        <dbReference type="ARBA" id="ARBA00004196"/>
    </source>
</evidence>
<keyword evidence="4" id="KW-1185">Reference proteome</keyword>
<dbReference type="RefSeq" id="WP_188812132.1">
    <property type="nucleotide sequence ID" value="NZ_BAAAWV010000001.1"/>
</dbReference>